<dbReference type="Pfam" id="PF02631">
    <property type="entry name" value="RecX_HTH2"/>
    <property type="match status" value="1"/>
</dbReference>
<dbReference type="Proteomes" id="UP000446866">
    <property type="component" value="Unassembled WGS sequence"/>
</dbReference>
<evidence type="ECO:0000256" key="3">
    <source>
        <dbReference type="ARBA" id="ARBA00018111"/>
    </source>
</evidence>
<comment type="similarity">
    <text evidence="2 5">Belongs to the RecX family.</text>
</comment>
<name>A0A845QFK8_9FIRM</name>
<comment type="subcellular location">
    <subcellularLocation>
        <location evidence="1 5">Cytoplasm</location>
    </subcellularLocation>
</comment>
<evidence type="ECO:0000313" key="9">
    <source>
        <dbReference type="Proteomes" id="UP000446866"/>
    </source>
</evidence>
<evidence type="ECO:0000313" key="8">
    <source>
        <dbReference type="EMBL" id="NBH60419.1"/>
    </source>
</evidence>
<dbReference type="PANTHER" id="PTHR33602:SF1">
    <property type="entry name" value="REGULATORY PROTEIN RECX FAMILY PROTEIN"/>
    <property type="match status" value="1"/>
</dbReference>
<dbReference type="GO" id="GO:0005737">
    <property type="term" value="C:cytoplasm"/>
    <property type="evidence" value="ECO:0007669"/>
    <property type="project" value="UniProtKB-SubCell"/>
</dbReference>
<dbReference type="InterPro" id="IPR053926">
    <property type="entry name" value="RecX_HTH_1st"/>
</dbReference>
<evidence type="ECO:0000256" key="4">
    <source>
        <dbReference type="ARBA" id="ARBA00022490"/>
    </source>
</evidence>
<evidence type="ECO:0000256" key="2">
    <source>
        <dbReference type="ARBA" id="ARBA00009695"/>
    </source>
</evidence>
<comment type="function">
    <text evidence="5">Modulates RecA activity.</text>
</comment>
<dbReference type="InterPro" id="IPR053924">
    <property type="entry name" value="RecX_HTH_2nd"/>
</dbReference>
<accession>A0A845QFK8</accession>
<keyword evidence="9" id="KW-1185">Reference proteome</keyword>
<gene>
    <name evidence="5" type="primary">recX</name>
    <name evidence="8" type="ORF">D0435_01850</name>
</gene>
<organism evidence="8 9">
    <name type="scientific">Anaerotruncus colihominis</name>
    <dbReference type="NCBI Taxonomy" id="169435"/>
    <lineage>
        <taxon>Bacteria</taxon>
        <taxon>Bacillati</taxon>
        <taxon>Bacillota</taxon>
        <taxon>Clostridia</taxon>
        <taxon>Eubacteriales</taxon>
        <taxon>Oscillospiraceae</taxon>
        <taxon>Anaerotruncus</taxon>
    </lineage>
</organism>
<dbReference type="PANTHER" id="PTHR33602">
    <property type="entry name" value="REGULATORY PROTEIN RECX FAMILY PROTEIN"/>
    <property type="match status" value="1"/>
</dbReference>
<protein>
    <recommendedName>
        <fullName evidence="3 5">Regulatory protein RecX</fullName>
    </recommendedName>
</protein>
<evidence type="ECO:0000256" key="1">
    <source>
        <dbReference type="ARBA" id="ARBA00004496"/>
    </source>
</evidence>
<evidence type="ECO:0000259" key="7">
    <source>
        <dbReference type="Pfam" id="PF21982"/>
    </source>
</evidence>
<feature type="domain" description="RecX second three-helical" evidence="6">
    <location>
        <begin position="51"/>
        <end position="90"/>
    </location>
</feature>
<dbReference type="RefSeq" id="WP_160200705.1">
    <property type="nucleotide sequence ID" value="NZ_QXWK01000001.1"/>
</dbReference>
<dbReference type="EMBL" id="QXWK01000001">
    <property type="protein sequence ID" value="NBH60419.1"/>
    <property type="molecule type" value="Genomic_DNA"/>
</dbReference>
<dbReference type="InterPro" id="IPR003783">
    <property type="entry name" value="Regulatory_RecX"/>
</dbReference>
<dbReference type="InterPro" id="IPR036388">
    <property type="entry name" value="WH-like_DNA-bd_sf"/>
</dbReference>
<reference evidence="8 9" key="1">
    <citation type="submission" date="2018-08" db="EMBL/GenBank/DDBJ databases">
        <title>Murine metabolic-syndrome-specific gut microbial biobank.</title>
        <authorList>
            <person name="Liu C."/>
        </authorList>
    </citation>
    <scope>NUCLEOTIDE SEQUENCE [LARGE SCALE GENOMIC DNA]</scope>
    <source>
        <strain evidence="8 9">28</strain>
    </source>
</reference>
<proteinExistence type="inferred from homology"/>
<evidence type="ECO:0000256" key="5">
    <source>
        <dbReference type="HAMAP-Rule" id="MF_01114"/>
    </source>
</evidence>
<keyword evidence="4 5" id="KW-0963">Cytoplasm</keyword>
<evidence type="ECO:0000259" key="6">
    <source>
        <dbReference type="Pfam" id="PF02631"/>
    </source>
</evidence>
<sequence>MAVSIDNAALRYLSARSRTVFEMKKKLAEKGFEEEEIEALIQRFLSYGYLNDATYCLSYFRYAFEKGKGKRKVFQELRQKGVDSLTIENAFEDYLQEEENEYDERAMALAEAEKVLRIAGVSRDEEIPEKILGRIARRLGSKGYGGETIYGVIGELRR</sequence>
<dbReference type="AlphaFoldDB" id="A0A845QFK8"/>
<dbReference type="GO" id="GO:0006282">
    <property type="term" value="P:regulation of DNA repair"/>
    <property type="evidence" value="ECO:0007669"/>
    <property type="project" value="UniProtKB-UniRule"/>
</dbReference>
<dbReference type="HAMAP" id="MF_01114">
    <property type="entry name" value="RecX"/>
    <property type="match status" value="1"/>
</dbReference>
<dbReference type="Gene3D" id="1.10.10.10">
    <property type="entry name" value="Winged helix-like DNA-binding domain superfamily/Winged helix DNA-binding domain"/>
    <property type="match status" value="2"/>
</dbReference>
<comment type="caution">
    <text evidence="8">The sequence shown here is derived from an EMBL/GenBank/DDBJ whole genome shotgun (WGS) entry which is preliminary data.</text>
</comment>
<dbReference type="Pfam" id="PF21982">
    <property type="entry name" value="RecX_HTH1"/>
    <property type="match status" value="1"/>
</dbReference>
<feature type="domain" description="RecX first three-helical" evidence="7">
    <location>
        <begin position="7"/>
        <end position="43"/>
    </location>
</feature>